<evidence type="ECO:0000313" key="8">
    <source>
        <dbReference type="Proteomes" id="UP000250831"/>
    </source>
</evidence>
<dbReference type="Proteomes" id="UP000250831">
    <property type="component" value="Unassembled WGS sequence"/>
</dbReference>
<evidence type="ECO:0000256" key="5">
    <source>
        <dbReference type="SAM" id="Coils"/>
    </source>
</evidence>
<dbReference type="InterPro" id="IPR036249">
    <property type="entry name" value="Thioredoxin-like_sf"/>
</dbReference>
<dbReference type="PANTHER" id="PTHR42852:SF6">
    <property type="entry name" value="THIOL:DISULFIDE INTERCHANGE PROTEIN DSBE"/>
    <property type="match status" value="1"/>
</dbReference>
<dbReference type="InterPro" id="IPR013766">
    <property type="entry name" value="Thioredoxin_domain"/>
</dbReference>
<organism evidence="7 8">
    <name type="scientific">Sphingobacterium athyrii</name>
    <dbReference type="NCBI Taxonomy" id="2152717"/>
    <lineage>
        <taxon>Bacteria</taxon>
        <taxon>Pseudomonadati</taxon>
        <taxon>Bacteroidota</taxon>
        <taxon>Sphingobacteriia</taxon>
        <taxon>Sphingobacteriales</taxon>
        <taxon>Sphingobacteriaceae</taxon>
        <taxon>Sphingobacterium</taxon>
    </lineage>
</organism>
<dbReference type="AlphaFoldDB" id="A0A363NT82"/>
<dbReference type="Pfam" id="PF14289">
    <property type="entry name" value="DUF4369"/>
    <property type="match status" value="1"/>
</dbReference>
<dbReference type="InterPro" id="IPR017937">
    <property type="entry name" value="Thioredoxin_CS"/>
</dbReference>
<dbReference type="PROSITE" id="PS00194">
    <property type="entry name" value="THIOREDOXIN_1"/>
    <property type="match status" value="1"/>
</dbReference>
<comment type="subcellular location">
    <subcellularLocation>
        <location evidence="1">Cell envelope</location>
    </subcellularLocation>
</comment>
<evidence type="ECO:0000256" key="3">
    <source>
        <dbReference type="ARBA" id="ARBA00023157"/>
    </source>
</evidence>
<dbReference type="PROSITE" id="PS51352">
    <property type="entry name" value="THIOREDOXIN_2"/>
    <property type="match status" value="1"/>
</dbReference>
<keyword evidence="4" id="KW-0676">Redox-active center</keyword>
<gene>
    <name evidence="7" type="ORF">DCO56_11660</name>
</gene>
<dbReference type="GO" id="GO:0017004">
    <property type="term" value="P:cytochrome complex assembly"/>
    <property type="evidence" value="ECO:0007669"/>
    <property type="project" value="UniProtKB-KW"/>
</dbReference>
<dbReference type="InterPro" id="IPR050553">
    <property type="entry name" value="Thioredoxin_ResA/DsbE_sf"/>
</dbReference>
<sequence length="382" mass="43161">MKKIFTAALLSLSMIGIVVGQKQDFQLDFNGQIHSSEAKVFVRYFVGQKLKIDSVSLKSSNVTYKGQIDEPMQVMLFYSKDGASFFNKKGGPMQRLTFYVDPLEANTEIAIKDPFESSIVKGGQLQVAYKKYQDYLRPYEKQLVALQSRRSDLYQDKNRNEEAMKQVSTEVEKQNELRVQAQRKFIVENPDNYFSLLALQEVARYGSDVSLIEPMFLKLSANLRKTAIGEKLEGEILLAKKLGIGQPAPDFGQLTPDGRLLKLSDFKGKYVLLDFWASWCGPCRAENPHLVEIYKQFKGPAFEILGISLDKPGKKDNWTKAIEQDGLKWPQVSDLNGWQNNAAQLYGVQAIPQNYLISPEGKIVGINLKGKQLADKLAELIK</sequence>
<comment type="caution">
    <text evidence="7">The sequence shown here is derived from an EMBL/GenBank/DDBJ whole genome shotgun (WGS) entry which is preliminary data.</text>
</comment>
<accession>A0A363NT82</accession>
<proteinExistence type="predicted"/>
<dbReference type="EMBL" id="QCXX01000003">
    <property type="protein sequence ID" value="PUV24025.1"/>
    <property type="molecule type" value="Genomic_DNA"/>
</dbReference>
<dbReference type="GO" id="GO:0016491">
    <property type="term" value="F:oxidoreductase activity"/>
    <property type="evidence" value="ECO:0007669"/>
    <property type="project" value="InterPro"/>
</dbReference>
<feature type="coiled-coil region" evidence="5">
    <location>
        <begin position="157"/>
        <end position="184"/>
    </location>
</feature>
<evidence type="ECO:0000256" key="4">
    <source>
        <dbReference type="ARBA" id="ARBA00023284"/>
    </source>
</evidence>
<dbReference type="GO" id="GO:0030313">
    <property type="term" value="C:cell envelope"/>
    <property type="evidence" value="ECO:0007669"/>
    <property type="project" value="UniProtKB-SubCell"/>
</dbReference>
<evidence type="ECO:0000256" key="2">
    <source>
        <dbReference type="ARBA" id="ARBA00022748"/>
    </source>
</evidence>
<keyword evidence="2" id="KW-0201">Cytochrome c-type biogenesis</keyword>
<dbReference type="GO" id="GO:0016209">
    <property type="term" value="F:antioxidant activity"/>
    <property type="evidence" value="ECO:0007669"/>
    <property type="project" value="InterPro"/>
</dbReference>
<protein>
    <submittedName>
        <fullName evidence="7">Alkyl hydroperoxide reductase</fullName>
    </submittedName>
</protein>
<dbReference type="Gene3D" id="3.40.30.10">
    <property type="entry name" value="Glutaredoxin"/>
    <property type="match status" value="1"/>
</dbReference>
<dbReference type="CDD" id="cd02966">
    <property type="entry name" value="TlpA_like_family"/>
    <property type="match status" value="1"/>
</dbReference>
<evidence type="ECO:0000256" key="1">
    <source>
        <dbReference type="ARBA" id="ARBA00004196"/>
    </source>
</evidence>
<evidence type="ECO:0000259" key="6">
    <source>
        <dbReference type="PROSITE" id="PS51352"/>
    </source>
</evidence>
<evidence type="ECO:0000313" key="7">
    <source>
        <dbReference type="EMBL" id="PUV24025.1"/>
    </source>
</evidence>
<dbReference type="Pfam" id="PF00578">
    <property type="entry name" value="AhpC-TSA"/>
    <property type="match status" value="1"/>
</dbReference>
<dbReference type="OrthoDB" id="750178at2"/>
<dbReference type="RefSeq" id="WP_108633953.1">
    <property type="nucleotide sequence ID" value="NZ_QCXX01000003.1"/>
</dbReference>
<dbReference type="PANTHER" id="PTHR42852">
    <property type="entry name" value="THIOL:DISULFIDE INTERCHANGE PROTEIN DSBE"/>
    <property type="match status" value="1"/>
</dbReference>
<feature type="domain" description="Thioredoxin" evidence="6">
    <location>
        <begin position="242"/>
        <end position="382"/>
    </location>
</feature>
<keyword evidence="8" id="KW-1185">Reference proteome</keyword>
<dbReference type="InterPro" id="IPR000866">
    <property type="entry name" value="AhpC/TSA"/>
</dbReference>
<keyword evidence="5" id="KW-0175">Coiled coil</keyword>
<dbReference type="SUPFAM" id="SSF52833">
    <property type="entry name" value="Thioredoxin-like"/>
    <property type="match status" value="1"/>
</dbReference>
<keyword evidence="3" id="KW-1015">Disulfide bond</keyword>
<dbReference type="InterPro" id="IPR025380">
    <property type="entry name" value="DUF4369"/>
</dbReference>
<name>A0A363NT82_9SPHI</name>
<reference evidence="7 8" key="1">
    <citation type="submission" date="2018-04" db="EMBL/GenBank/DDBJ databases">
        <title>Sphingobacterium sp. M46 Genome.</title>
        <authorList>
            <person name="Cheng J."/>
            <person name="Li Y."/>
        </authorList>
    </citation>
    <scope>NUCLEOTIDE SEQUENCE [LARGE SCALE GENOMIC DNA]</scope>
    <source>
        <strain evidence="7 8">M46</strain>
    </source>
</reference>